<dbReference type="EMBL" id="CM047748">
    <property type="protein sequence ID" value="KAJ0013595.1"/>
    <property type="molecule type" value="Genomic_DNA"/>
</dbReference>
<reference evidence="2" key="1">
    <citation type="journal article" date="2023" name="G3 (Bethesda)">
        <title>Genome assembly and association tests identify interacting loci associated with vigor, precocity, and sex in interspecific pistachio rootstocks.</title>
        <authorList>
            <person name="Palmer W."/>
            <person name="Jacygrad E."/>
            <person name="Sagayaradj S."/>
            <person name="Cavanaugh K."/>
            <person name="Han R."/>
            <person name="Bertier L."/>
            <person name="Beede B."/>
            <person name="Kafkas S."/>
            <person name="Golino D."/>
            <person name="Preece J."/>
            <person name="Michelmore R."/>
        </authorList>
    </citation>
    <scope>NUCLEOTIDE SEQUENCE [LARGE SCALE GENOMIC DNA]</scope>
</reference>
<proteinExistence type="predicted"/>
<keyword evidence="2" id="KW-1185">Reference proteome</keyword>
<evidence type="ECO:0000313" key="1">
    <source>
        <dbReference type="EMBL" id="KAJ0013595.1"/>
    </source>
</evidence>
<protein>
    <submittedName>
        <fullName evidence="1">Uncharacterized protein</fullName>
    </submittedName>
</protein>
<accession>A0ACC0XAZ8</accession>
<dbReference type="Proteomes" id="UP001163603">
    <property type="component" value="Chromosome 13"/>
</dbReference>
<gene>
    <name evidence="1" type="ORF">Pint_19899</name>
</gene>
<evidence type="ECO:0000313" key="2">
    <source>
        <dbReference type="Proteomes" id="UP001163603"/>
    </source>
</evidence>
<organism evidence="1 2">
    <name type="scientific">Pistacia integerrima</name>
    <dbReference type="NCBI Taxonomy" id="434235"/>
    <lineage>
        <taxon>Eukaryota</taxon>
        <taxon>Viridiplantae</taxon>
        <taxon>Streptophyta</taxon>
        <taxon>Embryophyta</taxon>
        <taxon>Tracheophyta</taxon>
        <taxon>Spermatophyta</taxon>
        <taxon>Magnoliopsida</taxon>
        <taxon>eudicotyledons</taxon>
        <taxon>Gunneridae</taxon>
        <taxon>Pentapetalae</taxon>
        <taxon>rosids</taxon>
        <taxon>malvids</taxon>
        <taxon>Sapindales</taxon>
        <taxon>Anacardiaceae</taxon>
        <taxon>Pistacia</taxon>
    </lineage>
</organism>
<name>A0ACC0XAZ8_9ROSI</name>
<sequence length="197" mass="21779">MAALKLSLFFLVLLQAICFLPHRVHCGDEEDILQGLNSYRTLIREPHLTENKKAKCVAEKIAEDLEDYKCNSTNGVNTPVSTQQQFATEKIIKKCKILPESTKEGVILSVCVHKLVPSLVFTNFTYTYKYTKFLKSSNYTGAGLGCSDDWMVLVLTTNTVGGNFTTSGAISLGLRKINGLSYNVVGLVVALLVYLVF</sequence>
<comment type="caution">
    <text evidence="1">The sequence shown here is derived from an EMBL/GenBank/DDBJ whole genome shotgun (WGS) entry which is preliminary data.</text>
</comment>